<dbReference type="AlphaFoldDB" id="A0A6S6XTY2"/>
<gene>
    <name evidence="1" type="ORF">DENOEST_1060</name>
</gene>
<evidence type="ECO:0000313" key="2">
    <source>
        <dbReference type="Proteomes" id="UP000515733"/>
    </source>
</evidence>
<dbReference type="KEGG" id="doe:DENOEST_1060"/>
<keyword evidence="2" id="KW-1185">Reference proteome</keyword>
<reference evidence="1 2" key="1">
    <citation type="submission" date="2020-03" db="EMBL/GenBank/DDBJ databases">
        <authorList>
            <consortium name="Genoscope - CEA"/>
            <person name="William W."/>
        </authorList>
    </citation>
    <scope>NUCLEOTIDE SEQUENCE [LARGE SCALE GENOMIC DNA]</scope>
    <source>
        <strain evidence="2">DSM 16959</strain>
    </source>
</reference>
<proteinExistence type="predicted"/>
<accession>A0A6S6XTY2</accession>
<name>A0A6S6XTY2_9PROT</name>
<organism evidence="1 2">
    <name type="scientific">Denitratisoma oestradiolicum</name>
    <dbReference type="NCBI Taxonomy" id="311182"/>
    <lineage>
        <taxon>Bacteria</taxon>
        <taxon>Pseudomonadati</taxon>
        <taxon>Pseudomonadota</taxon>
        <taxon>Betaproteobacteria</taxon>
        <taxon>Nitrosomonadales</taxon>
        <taxon>Sterolibacteriaceae</taxon>
        <taxon>Denitratisoma</taxon>
    </lineage>
</organism>
<dbReference type="Proteomes" id="UP000515733">
    <property type="component" value="Chromosome"/>
</dbReference>
<protein>
    <submittedName>
        <fullName evidence="1">Uncharacterized protein</fullName>
    </submittedName>
</protein>
<sequence>MPGAAAAWVWDSVVIAESNRSVDQARIPGLIFGCSVCTPLWGSRAELQEVIALARHDRIHVDAQYFSLDEGPRVLQDLREDRGMGRGVLVPELG</sequence>
<evidence type="ECO:0000313" key="1">
    <source>
        <dbReference type="EMBL" id="CAB1368225.1"/>
    </source>
</evidence>
<dbReference type="EMBL" id="LR778301">
    <property type="protein sequence ID" value="CAB1368225.1"/>
    <property type="molecule type" value="Genomic_DNA"/>
</dbReference>